<dbReference type="EnsemblPlants" id="PNT68100">
    <property type="protein sequence ID" value="PNT68100"/>
    <property type="gene ID" value="BRADI_3g35948v3"/>
</dbReference>
<keyword evidence="1" id="KW-0812">Transmembrane</keyword>
<keyword evidence="1" id="KW-1133">Transmembrane helix</keyword>
<organism evidence="2">
    <name type="scientific">Brachypodium distachyon</name>
    <name type="common">Purple false brome</name>
    <name type="synonym">Trachynia distachya</name>
    <dbReference type="NCBI Taxonomy" id="15368"/>
    <lineage>
        <taxon>Eukaryota</taxon>
        <taxon>Viridiplantae</taxon>
        <taxon>Streptophyta</taxon>
        <taxon>Embryophyta</taxon>
        <taxon>Tracheophyta</taxon>
        <taxon>Spermatophyta</taxon>
        <taxon>Magnoliopsida</taxon>
        <taxon>Liliopsida</taxon>
        <taxon>Poales</taxon>
        <taxon>Poaceae</taxon>
        <taxon>BOP clade</taxon>
        <taxon>Pooideae</taxon>
        <taxon>Stipodae</taxon>
        <taxon>Brachypodieae</taxon>
        <taxon>Brachypodium</taxon>
    </lineage>
</organism>
<dbReference type="OrthoDB" id="695345at2759"/>
<dbReference type="Gramene" id="PNT68100">
    <property type="protein sequence ID" value="PNT68100"/>
    <property type="gene ID" value="BRADI_3g35948v3"/>
</dbReference>
<reference evidence="3" key="3">
    <citation type="submission" date="2018-08" db="UniProtKB">
        <authorList>
            <consortium name="EnsemblPlants"/>
        </authorList>
    </citation>
    <scope>IDENTIFICATION</scope>
    <source>
        <strain evidence="3">cv. Bd21</strain>
    </source>
</reference>
<gene>
    <name evidence="2" type="ORF">BRADI_3g35948v3</name>
</gene>
<keyword evidence="1" id="KW-0472">Membrane</keyword>
<evidence type="ECO:0000313" key="4">
    <source>
        <dbReference type="Proteomes" id="UP000008810"/>
    </source>
</evidence>
<accession>A0A2K2D1E3</accession>
<proteinExistence type="predicted"/>
<evidence type="ECO:0000313" key="2">
    <source>
        <dbReference type="EMBL" id="PNT68100.1"/>
    </source>
</evidence>
<dbReference type="Proteomes" id="UP000008810">
    <property type="component" value="Chromosome 3"/>
</dbReference>
<sequence length="268" mass="29859">MLWGGTAGAFVKVIAAAPGERVPRFRPHDHRRRNDAAAALRLVASSVAGALFYLWLAMMWVASASAVIMVIGRRVLPEGSPVLLVLYTFPLYTISLVFLLSPVAIMLFALRCWTMGSKSNDTNDYTDEAKEPAEERPRQILGAGVIIRKMLQDRIILGMLVAFPFNCLMLAGSEVMDTSPEKGSQRERIGSMMKDLGLLGTNASICFISLPAMALKVWRMKQGRDLIRLFCKLELSGPCYSAKCRQFRLLPFPFPPSAGVEWERQYVR</sequence>
<name>A0A2K2D1E3_BRADI</name>
<feature type="transmembrane region" description="Helical" evidence="1">
    <location>
        <begin position="91"/>
        <end position="110"/>
    </location>
</feature>
<feature type="transmembrane region" description="Helical" evidence="1">
    <location>
        <begin position="155"/>
        <end position="176"/>
    </location>
</feature>
<dbReference type="FunCoup" id="A0A2K2D1E3">
    <property type="interactions" value="702"/>
</dbReference>
<feature type="transmembrane region" description="Helical" evidence="1">
    <location>
        <begin position="196"/>
        <end position="218"/>
    </location>
</feature>
<evidence type="ECO:0000313" key="3">
    <source>
        <dbReference type="EnsemblPlants" id="PNT68100"/>
    </source>
</evidence>
<reference evidence="2" key="2">
    <citation type="submission" date="2017-06" db="EMBL/GenBank/DDBJ databases">
        <title>WGS assembly of Brachypodium distachyon.</title>
        <authorList>
            <consortium name="The International Brachypodium Initiative"/>
            <person name="Lucas S."/>
            <person name="Harmon-Smith M."/>
            <person name="Lail K."/>
            <person name="Tice H."/>
            <person name="Grimwood J."/>
            <person name="Bruce D."/>
            <person name="Barry K."/>
            <person name="Shu S."/>
            <person name="Lindquist E."/>
            <person name="Wang M."/>
            <person name="Pitluck S."/>
            <person name="Vogel J.P."/>
            <person name="Garvin D.F."/>
            <person name="Mockler T.C."/>
            <person name="Schmutz J."/>
            <person name="Rokhsar D."/>
            <person name="Bevan M.W."/>
        </authorList>
    </citation>
    <scope>NUCLEOTIDE SEQUENCE</scope>
    <source>
        <strain evidence="2">Bd21</strain>
    </source>
</reference>
<evidence type="ECO:0000256" key="1">
    <source>
        <dbReference type="SAM" id="Phobius"/>
    </source>
</evidence>
<dbReference type="AlphaFoldDB" id="A0A2K2D1E3"/>
<dbReference type="EMBL" id="CM000882">
    <property type="protein sequence ID" value="PNT68100.1"/>
    <property type="molecule type" value="Genomic_DNA"/>
</dbReference>
<keyword evidence="4" id="KW-1185">Reference proteome</keyword>
<protein>
    <submittedName>
        <fullName evidence="2 3">Uncharacterized protein</fullName>
    </submittedName>
</protein>
<reference evidence="2 3" key="1">
    <citation type="journal article" date="2010" name="Nature">
        <title>Genome sequencing and analysis of the model grass Brachypodium distachyon.</title>
        <authorList>
            <consortium name="International Brachypodium Initiative"/>
        </authorList>
    </citation>
    <scope>NUCLEOTIDE SEQUENCE [LARGE SCALE GENOMIC DNA]</scope>
    <source>
        <strain evidence="2 3">Bd21</strain>
    </source>
</reference>
<dbReference type="InParanoid" id="A0A2K2D1E3"/>
<feature type="transmembrane region" description="Helical" evidence="1">
    <location>
        <begin position="38"/>
        <end position="71"/>
    </location>
</feature>